<evidence type="ECO:0000256" key="1">
    <source>
        <dbReference type="PROSITE-ProRule" id="PRU00169"/>
    </source>
</evidence>
<dbReference type="Proteomes" id="UP000297273">
    <property type="component" value="Unassembled WGS sequence"/>
</dbReference>
<dbReference type="SUPFAM" id="SSF55874">
    <property type="entry name" value="ATPase domain of HSP90 chaperone/DNA topoisomerase II/histidine kinase"/>
    <property type="match status" value="1"/>
</dbReference>
<feature type="domain" description="Response regulatory" evidence="2">
    <location>
        <begin position="300"/>
        <end position="409"/>
    </location>
</feature>
<dbReference type="GO" id="GO:0000160">
    <property type="term" value="P:phosphorelay signal transduction system"/>
    <property type="evidence" value="ECO:0007669"/>
    <property type="project" value="InterPro"/>
</dbReference>
<dbReference type="InterPro" id="IPR001789">
    <property type="entry name" value="Sig_transdc_resp-reg_receiver"/>
</dbReference>
<dbReference type="OrthoDB" id="314937at2"/>
<dbReference type="EMBL" id="RQGC01000001">
    <property type="protein sequence ID" value="TGL43255.1"/>
    <property type="molecule type" value="Genomic_DNA"/>
</dbReference>
<evidence type="ECO:0000313" key="4">
    <source>
        <dbReference type="EMBL" id="TGL43255.1"/>
    </source>
</evidence>
<dbReference type="Proteomes" id="UP000297946">
    <property type="component" value="Unassembled WGS sequence"/>
</dbReference>
<dbReference type="Gene3D" id="3.30.565.10">
    <property type="entry name" value="Histidine kinase-like ATPase, C-terminal domain"/>
    <property type="match status" value="1"/>
</dbReference>
<dbReference type="InterPro" id="IPR011471">
    <property type="entry name" value="DUF1577"/>
</dbReference>
<comment type="caution">
    <text evidence="3">The sequence shown here is derived from an EMBL/GenBank/DDBJ whole genome shotgun (WGS) entry which is preliminary data.</text>
</comment>
<dbReference type="PROSITE" id="PS50110">
    <property type="entry name" value="RESPONSE_REGULATORY"/>
    <property type="match status" value="1"/>
</dbReference>
<dbReference type="SUPFAM" id="SSF52172">
    <property type="entry name" value="CheY-like"/>
    <property type="match status" value="1"/>
</dbReference>
<dbReference type="Pfam" id="PF07614">
    <property type="entry name" value="DUF1577"/>
    <property type="match status" value="1"/>
</dbReference>
<gene>
    <name evidence="3" type="ORF">EHO57_17180</name>
    <name evidence="4" type="ORF">EHQ53_01035</name>
</gene>
<protein>
    <submittedName>
        <fullName evidence="3">DUF1577 domain-containing protein</fullName>
    </submittedName>
</protein>
<keyword evidence="5" id="KW-1185">Reference proteome</keyword>
<feature type="modified residue" description="4-aspartylphosphate" evidence="1">
    <location>
        <position position="349"/>
    </location>
</feature>
<keyword evidence="1" id="KW-0597">Phosphoprotein</keyword>
<name>A0A5F1ZWK9_9LEPT</name>
<evidence type="ECO:0000313" key="3">
    <source>
        <dbReference type="EMBL" id="TGJ98342.1"/>
    </source>
</evidence>
<dbReference type="InterPro" id="IPR011006">
    <property type="entry name" value="CheY-like_superfamily"/>
</dbReference>
<sequence length="701" mass="79969">MSGNATNRTGRVFYRILIFNEEVYVSNLRTVSSNLTTDFISAPARIVRFVLEKFRSLLKNTPFQAALVDIFPQEMDPRFQAIWSSKKMFLIEDAAKETSFRLVDDLFINYEKEVSGDISSAMRMYEKTGIRSEIICPVLYSESSSDKVPVGFIRIAEKSSSLDKANGKELLSLTNSIVDEIHSLNSSQIDLKSKVVDISFSGIRLRIQDDTLNELPFQGQEFLLDLNFQKNVGIAVRASLKWWSRDSDGLLELGLEILSFIGGAEQRKRFKELIGEMLLHNRENSDQKEKDPNGEIVKERILHLDQDIETLLRVKSLLSENGFDVHSVAKVSEALDYSVKNSPSLIILDANLQNVNSEKLLRGLRRVSPGSIFIILSEVSKVHYLSWIWAHFEKSKFDEVLVESVREALDFYDKRLGQYKVAKSDQIGLKGEIEWLLWKDYHRNTEQLSFGKNVLNNITHSMSQGLGLGSMLIQIDLAEYMMKEDGADYVVPNDIMNSILESKGILKDWIDKLDRIRQLFHLDVKPERISANDIMERIAVQVKKLTKIALIKNNRIAFTNRNFFRDVSASKEVVDFVIHELLVNALKFSPKNTKIHVLVHNFSSFLCIDILNEMEVFGNHSEIAEQQFSLELFSRRSHNYDERFFSFDFGLGIGLNLANHLAEKTGAKLAVREVVDHSKEIKVKKVSAQILLPLMTEAATA</sequence>
<dbReference type="Gene3D" id="3.40.50.2300">
    <property type="match status" value="1"/>
</dbReference>
<reference evidence="4" key="1">
    <citation type="submission" date="2018-10" db="EMBL/GenBank/DDBJ databases">
        <authorList>
            <person name="Vincent A.T."/>
            <person name="Schiettekatte O."/>
            <person name="Bourhy P."/>
            <person name="Veyrier F.J."/>
            <person name="Picardeau M."/>
        </authorList>
    </citation>
    <scope>NUCLEOTIDE SEQUENCE</scope>
    <source>
        <strain evidence="4">201702690</strain>
    </source>
</reference>
<dbReference type="EMBL" id="RQER01000011">
    <property type="protein sequence ID" value="TGJ98342.1"/>
    <property type="molecule type" value="Genomic_DNA"/>
</dbReference>
<reference evidence="5 6" key="2">
    <citation type="journal article" date="2019" name="PLoS Negl. Trop. Dis.">
        <title>Revisiting the worldwide diversity of Leptospira species in the environment.</title>
        <authorList>
            <person name="Vincent A.T."/>
            <person name="Schiettekatte O."/>
            <person name="Bourhy P."/>
            <person name="Veyrier F.J."/>
            <person name="Picardeau M."/>
        </authorList>
    </citation>
    <scope>NUCLEOTIDE SEQUENCE [LARGE SCALE GENOMIC DNA]</scope>
    <source>
        <strain evidence="5">201702690</strain>
        <strain evidence="3 6">SSW18</strain>
    </source>
</reference>
<dbReference type="AlphaFoldDB" id="A0A5F1ZWK9"/>
<organism evidence="3 6">
    <name type="scientific">Leptospira langatensis</name>
    <dbReference type="NCBI Taxonomy" id="2484983"/>
    <lineage>
        <taxon>Bacteria</taxon>
        <taxon>Pseudomonadati</taxon>
        <taxon>Spirochaetota</taxon>
        <taxon>Spirochaetia</taxon>
        <taxon>Leptospirales</taxon>
        <taxon>Leptospiraceae</taxon>
        <taxon>Leptospira</taxon>
    </lineage>
</organism>
<dbReference type="CDD" id="cd00156">
    <property type="entry name" value="REC"/>
    <property type="match status" value="1"/>
</dbReference>
<accession>A0A5F1ZWK9</accession>
<dbReference type="RefSeq" id="WP_135642138.1">
    <property type="nucleotide sequence ID" value="NZ_RQER01000011.1"/>
</dbReference>
<evidence type="ECO:0000259" key="2">
    <source>
        <dbReference type="PROSITE" id="PS50110"/>
    </source>
</evidence>
<evidence type="ECO:0000313" key="6">
    <source>
        <dbReference type="Proteomes" id="UP000297946"/>
    </source>
</evidence>
<dbReference type="InterPro" id="IPR036890">
    <property type="entry name" value="HATPase_C_sf"/>
</dbReference>
<proteinExistence type="predicted"/>
<evidence type="ECO:0000313" key="5">
    <source>
        <dbReference type="Proteomes" id="UP000297273"/>
    </source>
</evidence>